<gene>
    <name evidence="2" type="ORF">C2S53_004211</name>
</gene>
<feature type="compositionally biased region" description="Basic residues" evidence="1">
    <location>
        <begin position="115"/>
        <end position="127"/>
    </location>
</feature>
<name>A0AAD4PCQ9_PERFH</name>
<reference evidence="2 3" key="1">
    <citation type="journal article" date="2021" name="Nat. Commun.">
        <title>Incipient diploidization of the medicinal plant Perilla within 10,000 years.</title>
        <authorList>
            <person name="Zhang Y."/>
            <person name="Shen Q."/>
            <person name="Leng L."/>
            <person name="Zhang D."/>
            <person name="Chen S."/>
            <person name="Shi Y."/>
            <person name="Ning Z."/>
            <person name="Chen S."/>
        </authorList>
    </citation>
    <scope>NUCLEOTIDE SEQUENCE [LARGE SCALE GENOMIC DNA]</scope>
    <source>
        <strain evidence="3">cv. PC099</strain>
    </source>
</reference>
<feature type="region of interest" description="Disordered" evidence="1">
    <location>
        <begin position="115"/>
        <end position="138"/>
    </location>
</feature>
<organism evidence="2 3">
    <name type="scientific">Perilla frutescens var. hirtella</name>
    <name type="common">Perilla citriodora</name>
    <name type="synonym">Perilla setoyensis</name>
    <dbReference type="NCBI Taxonomy" id="608512"/>
    <lineage>
        <taxon>Eukaryota</taxon>
        <taxon>Viridiplantae</taxon>
        <taxon>Streptophyta</taxon>
        <taxon>Embryophyta</taxon>
        <taxon>Tracheophyta</taxon>
        <taxon>Spermatophyta</taxon>
        <taxon>Magnoliopsida</taxon>
        <taxon>eudicotyledons</taxon>
        <taxon>Gunneridae</taxon>
        <taxon>Pentapetalae</taxon>
        <taxon>asterids</taxon>
        <taxon>lamiids</taxon>
        <taxon>Lamiales</taxon>
        <taxon>Lamiaceae</taxon>
        <taxon>Nepetoideae</taxon>
        <taxon>Elsholtzieae</taxon>
        <taxon>Perilla</taxon>
    </lineage>
</organism>
<dbReference type="PANTHER" id="PTHR34956:SF1">
    <property type="entry name" value="DUF4005 DOMAIN-CONTAINING PROTEIN"/>
    <property type="match status" value="1"/>
</dbReference>
<accession>A0AAD4PCQ9</accession>
<protein>
    <submittedName>
        <fullName evidence="2">Uncharacterized protein</fullName>
    </submittedName>
</protein>
<feature type="compositionally biased region" description="Basic and acidic residues" evidence="1">
    <location>
        <begin position="128"/>
        <end position="138"/>
    </location>
</feature>
<sequence>MDFLQEIQTTNIYMYDDFEYEDDVFYSELRKQVLQLTAEDDDDQEQAVFDESKNLNMVAPQKGGHDDGARHRVSLDGGYYNWPRNKEEVAAPAWIMNLWKTGNGTGVFIPQIVQSKKKNRPRRRKNERGRTYRRVEKF</sequence>
<comment type="caution">
    <text evidence="2">The sequence shown here is derived from an EMBL/GenBank/DDBJ whole genome shotgun (WGS) entry which is preliminary data.</text>
</comment>
<keyword evidence="3" id="KW-1185">Reference proteome</keyword>
<dbReference type="PANTHER" id="PTHR34956">
    <property type="entry name" value="OS05G0397300 PROTEIN"/>
    <property type="match status" value="1"/>
</dbReference>
<evidence type="ECO:0000313" key="2">
    <source>
        <dbReference type="EMBL" id="KAH6834476.1"/>
    </source>
</evidence>
<dbReference type="Proteomes" id="UP001190926">
    <property type="component" value="Unassembled WGS sequence"/>
</dbReference>
<proteinExistence type="predicted"/>
<dbReference type="AlphaFoldDB" id="A0AAD4PCQ9"/>
<dbReference type="EMBL" id="SDAM02000050">
    <property type="protein sequence ID" value="KAH6834476.1"/>
    <property type="molecule type" value="Genomic_DNA"/>
</dbReference>
<evidence type="ECO:0000256" key="1">
    <source>
        <dbReference type="SAM" id="MobiDB-lite"/>
    </source>
</evidence>
<evidence type="ECO:0000313" key="3">
    <source>
        <dbReference type="Proteomes" id="UP001190926"/>
    </source>
</evidence>